<dbReference type="Gramene" id="A07p41580.2_BraZ1">
    <property type="protein sequence ID" value="A07p41580.2_BraZ1.CDS.1"/>
    <property type="gene ID" value="A07g41580.2_BraZ1"/>
</dbReference>
<protein>
    <submittedName>
        <fullName evidence="1">Uncharacterized protein</fullName>
    </submittedName>
</protein>
<dbReference type="AlphaFoldDB" id="A0A3P6BA39"/>
<dbReference type="EMBL" id="LS974623">
    <property type="protein sequence ID" value="CAG7904514.1"/>
    <property type="molecule type" value="Genomic_DNA"/>
</dbReference>
<sequence length="289" mass="32441">MFNHIIAAKRNMELRKQEYSLTKKCSSHQMMDHKALRSSSCTDEAIMISDDEVKETLELNNKNKKQRLGSWWDEPGAFNGLNSVVNGLPKSKDAASLVGSSSLPKSKAKKYERALALVQRGKLFDFSDDESHNGGNNKTNQDPLLGSYQTKHNMSHVDDCFTFCSINDLIIKDTKKGNERSLSSSHHDNNFIDSCEDEILYESSGCSNKGNQHVSLDEFIALSEDKILGESSGSNNNVYRYVTLEELGVSVEDLKSTPWEAFDPTWETRSETMDPWLGGYVKDMLSSTD</sequence>
<evidence type="ECO:0000313" key="2">
    <source>
        <dbReference type="EMBL" id="VDD02013.1"/>
    </source>
</evidence>
<proteinExistence type="predicted"/>
<organism evidence="2">
    <name type="scientific">Brassica campestris</name>
    <name type="common">Field mustard</name>
    <dbReference type="NCBI Taxonomy" id="3711"/>
    <lineage>
        <taxon>Eukaryota</taxon>
        <taxon>Viridiplantae</taxon>
        <taxon>Streptophyta</taxon>
        <taxon>Embryophyta</taxon>
        <taxon>Tracheophyta</taxon>
        <taxon>Spermatophyta</taxon>
        <taxon>Magnoliopsida</taxon>
        <taxon>eudicotyledons</taxon>
        <taxon>Gunneridae</taxon>
        <taxon>Pentapetalae</taxon>
        <taxon>rosids</taxon>
        <taxon>malvids</taxon>
        <taxon>Brassicales</taxon>
        <taxon>Brassicaceae</taxon>
        <taxon>Brassiceae</taxon>
        <taxon>Brassica</taxon>
    </lineage>
</organism>
<name>A0A3P6BA39_BRACM</name>
<accession>A0A3P6BA39</accession>
<reference evidence="2" key="1">
    <citation type="submission" date="2018-11" db="EMBL/GenBank/DDBJ databases">
        <authorList>
            <consortium name="Genoscope - CEA"/>
            <person name="William W."/>
        </authorList>
    </citation>
    <scope>NUCLEOTIDE SEQUENCE</scope>
</reference>
<evidence type="ECO:0000313" key="1">
    <source>
        <dbReference type="EMBL" id="CAG7904514.1"/>
    </source>
</evidence>
<dbReference type="Proteomes" id="UP000694005">
    <property type="component" value="Chromosome A07"/>
</dbReference>
<dbReference type="EMBL" id="LR031574">
    <property type="protein sequence ID" value="VDD02013.1"/>
    <property type="molecule type" value="Genomic_DNA"/>
</dbReference>
<gene>
    <name evidence="2" type="ORF">BRAA07T31490Z</name>
    <name evidence="1" type="ORF">BRAPAZ1V2_A07P41580.2</name>
</gene>